<dbReference type="PROSITE" id="PS00211">
    <property type="entry name" value="ABC_TRANSPORTER_1"/>
    <property type="match status" value="1"/>
</dbReference>
<keyword evidence="4" id="KW-0500">Molybdenum</keyword>
<dbReference type="GO" id="GO:0043190">
    <property type="term" value="C:ATP-binding cassette (ABC) transporter complex"/>
    <property type="evidence" value="ECO:0007669"/>
    <property type="project" value="InterPro"/>
</dbReference>
<dbReference type="OrthoDB" id="18368at2157"/>
<dbReference type="PANTHER" id="PTHR42781">
    <property type="entry name" value="SPERMIDINE/PUTRESCINE IMPORT ATP-BINDING PROTEIN POTA"/>
    <property type="match status" value="1"/>
</dbReference>
<dbReference type="SUPFAM" id="SSF52540">
    <property type="entry name" value="P-loop containing nucleoside triphosphate hydrolases"/>
    <property type="match status" value="1"/>
</dbReference>
<evidence type="ECO:0000256" key="8">
    <source>
        <dbReference type="ARBA" id="ARBA00023136"/>
    </source>
</evidence>
<keyword evidence="5" id="KW-0547">Nucleotide-binding</keyword>
<evidence type="ECO:0000256" key="18">
    <source>
        <dbReference type="ARBA" id="ARBA00065962"/>
    </source>
</evidence>
<dbReference type="InterPro" id="IPR017871">
    <property type="entry name" value="ABC_transporter-like_CS"/>
</dbReference>
<dbReference type="GO" id="GO:0015417">
    <property type="term" value="F:ABC-type polyamine transporter activity"/>
    <property type="evidence" value="ECO:0007669"/>
    <property type="project" value="InterPro"/>
</dbReference>
<dbReference type="Proteomes" id="UP000765891">
    <property type="component" value="Unassembled WGS sequence"/>
</dbReference>
<comment type="subunit">
    <text evidence="10">The complex is composed of two ATP-binding proteins (WtpC), two transmembrane proteins (WtpB) and a solute-binding protein (WtpA).</text>
</comment>
<evidence type="ECO:0000256" key="9">
    <source>
        <dbReference type="ARBA" id="ARBA00038307"/>
    </source>
</evidence>
<keyword evidence="23" id="KW-1185">Reference proteome</keyword>
<evidence type="ECO:0000256" key="5">
    <source>
        <dbReference type="ARBA" id="ARBA00022741"/>
    </source>
</evidence>
<comment type="function">
    <text evidence="16">Part of the ABC transporter complex XacGHIJK involved in the uptake of xylose and arabinose. Responsible for energy coupling to the transport system.</text>
</comment>
<keyword evidence="2" id="KW-0813">Transport</keyword>
<dbReference type="InterPro" id="IPR008995">
    <property type="entry name" value="Mo/tungstate-bd_C_term_dom"/>
</dbReference>
<dbReference type="EC" id="7.3.2.6" evidence="11"/>
<dbReference type="Proteomes" id="UP000614609">
    <property type="component" value="Unassembled WGS sequence"/>
</dbReference>
<evidence type="ECO:0000256" key="10">
    <source>
        <dbReference type="ARBA" id="ARBA00038781"/>
    </source>
</evidence>
<keyword evidence="7" id="KW-1278">Translocase</keyword>
<dbReference type="Pfam" id="PF00005">
    <property type="entry name" value="ABC_tran"/>
    <property type="match status" value="1"/>
</dbReference>
<name>A0A830FMR8_9EURY</name>
<dbReference type="PANTHER" id="PTHR42781:SF4">
    <property type="entry name" value="SPERMIDINE_PUTRESCINE IMPORT ATP-BINDING PROTEIN POTA"/>
    <property type="match status" value="1"/>
</dbReference>
<comment type="caution">
    <text evidence="21">The sequence shown here is derived from an EMBL/GenBank/DDBJ whole genome shotgun (WGS) entry which is preliminary data.</text>
</comment>
<evidence type="ECO:0000256" key="2">
    <source>
        <dbReference type="ARBA" id="ARBA00022448"/>
    </source>
</evidence>
<dbReference type="SUPFAM" id="SSF50331">
    <property type="entry name" value="MOP-like"/>
    <property type="match status" value="1"/>
</dbReference>
<evidence type="ECO:0000256" key="1">
    <source>
        <dbReference type="ARBA" id="ARBA00004202"/>
    </source>
</evidence>
<dbReference type="EMBL" id="BMOO01000003">
    <property type="protein sequence ID" value="GGM65356.1"/>
    <property type="molecule type" value="Genomic_DNA"/>
</dbReference>
<dbReference type="EMBL" id="JAGGKO010000001">
    <property type="protein sequence ID" value="MBP1953424.1"/>
    <property type="molecule type" value="Genomic_DNA"/>
</dbReference>
<evidence type="ECO:0000313" key="23">
    <source>
        <dbReference type="Proteomes" id="UP000614609"/>
    </source>
</evidence>
<evidence type="ECO:0000256" key="4">
    <source>
        <dbReference type="ARBA" id="ARBA00022505"/>
    </source>
</evidence>
<comment type="subcellular location">
    <subcellularLocation>
        <location evidence="1">Cell membrane</location>
        <topology evidence="1">Peripheral membrane protein</topology>
    </subcellularLocation>
</comment>
<dbReference type="Gene3D" id="2.40.50.140">
    <property type="entry name" value="Nucleic acid-binding proteins"/>
    <property type="match status" value="1"/>
</dbReference>
<evidence type="ECO:0000259" key="20">
    <source>
        <dbReference type="PROSITE" id="PS50893"/>
    </source>
</evidence>
<proteinExistence type="inferred from homology"/>
<dbReference type="PROSITE" id="PS50893">
    <property type="entry name" value="ABC_TRANSPORTER_2"/>
    <property type="match status" value="1"/>
</dbReference>
<evidence type="ECO:0000256" key="13">
    <source>
        <dbReference type="ARBA" id="ARBA00047936"/>
    </source>
</evidence>
<dbReference type="InterPro" id="IPR027417">
    <property type="entry name" value="P-loop_NTPase"/>
</dbReference>
<keyword evidence="3" id="KW-1003">Cell membrane</keyword>
<evidence type="ECO:0000256" key="19">
    <source>
        <dbReference type="ARBA" id="ARBA00066315"/>
    </source>
</evidence>
<evidence type="ECO:0000256" key="14">
    <source>
        <dbReference type="ARBA" id="ARBA00050355"/>
    </source>
</evidence>
<reference evidence="21" key="1">
    <citation type="journal article" date="2014" name="Int. J. Syst. Evol. Microbiol.">
        <title>Complete genome sequence of Corynebacterium casei LMG S-19264T (=DSM 44701T), isolated from a smear-ripened cheese.</title>
        <authorList>
            <consortium name="US DOE Joint Genome Institute (JGI-PGF)"/>
            <person name="Walter F."/>
            <person name="Albersmeier A."/>
            <person name="Kalinowski J."/>
            <person name="Ruckert C."/>
        </authorList>
    </citation>
    <scope>NUCLEOTIDE SEQUENCE</scope>
    <source>
        <strain evidence="21">JCM 16108</strain>
    </source>
</reference>
<comment type="catalytic activity">
    <reaction evidence="15">
        <text>L-arabinose(out) + ATP + H2O = L-arabinose(in) + ADP + phosphate + H(+)</text>
        <dbReference type="Rhea" id="RHEA:30007"/>
        <dbReference type="ChEBI" id="CHEBI:15377"/>
        <dbReference type="ChEBI" id="CHEBI:15378"/>
        <dbReference type="ChEBI" id="CHEBI:17535"/>
        <dbReference type="ChEBI" id="CHEBI:30616"/>
        <dbReference type="ChEBI" id="CHEBI:43474"/>
        <dbReference type="ChEBI" id="CHEBI:456216"/>
        <dbReference type="EC" id="7.5.2.13"/>
    </reaction>
    <physiologicalReaction direction="left-to-right" evidence="15">
        <dbReference type="Rhea" id="RHEA:30008"/>
    </physiologicalReaction>
</comment>
<dbReference type="InterPro" id="IPR005893">
    <property type="entry name" value="PotA-like"/>
</dbReference>
<dbReference type="NCBIfam" id="TIGR01187">
    <property type="entry name" value="potA"/>
    <property type="match status" value="1"/>
</dbReference>
<evidence type="ECO:0000256" key="11">
    <source>
        <dbReference type="ARBA" id="ARBA00039025"/>
    </source>
</evidence>
<dbReference type="FunFam" id="3.40.50.300:FF:000042">
    <property type="entry name" value="Maltose/maltodextrin ABC transporter, ATP-binding protein"/>
    <property type="match status" value="1"/>
</dbReference>
<evidence type="ECO:0000256" key="15">
    <source>
        <dbReference type="ARBA" id="ARBA00051890"/>
    </source>
</evidence>
<evidence type="ECO:0000256" key="7">
    <source>
        <dbReference type="ARBA" id="ARBA00022967"/>
    </source>
</evidence>
<dbReference type="RefSeq" id="WP_188871364.1">
    <property type="nucleotide sequence ID" value="NZ_BMOO01000003.1"/>
</dbReference>
<gene>
    <name evidence="21" type="ORF">GCM10009017_14340</name>
    <name evidence="22" type="ORF">J2752_000305</name>
</gene>
<accession>A0A830FMR8</accession>
<comment type="subunit">
    <text evidence="18">The complex is composed of two ATP-binding proteins (XacJ and XacK), two transmembrane proteins (XacH and XacI) and a solute-binding protein (XacG).</text>
</comment>
<dbReference type="InterPro" id="IPR050093">
    <property type="entry name" value="ABC_SmlMolc_Importer"/>
</dbReference>
<evidence type="ECO:0000256" key="17">
    <source>
        <dbReference type="ARBA" id="ARBA00061029"/>
    </source>
</evidence>
<comment type="catalytic activity">
    <reaction evidence="14">
        <text>D-xylose(out) + ATP + H2O = D-xylose(in) + ADP + phosphate + H(+)</text>
        <dbReference type="Rhea" id="RHEA:29899"/>
        <dbReference type="ChEBI" id="CHEBI:15377"/>
        <dbReference type="ChEBI" id="CHEBI:15378"/>
        <dbReference type="ChEBI" id="CHEBI:30616"/>
        <dbReference type="ChEBI" id="CHEBI:43474"/>
        <dbReference type="ChEBI" id="CHEBI:53455"/>
        <dbReference type="ChEBI" id="CHEBI:456216"/>
        <dbReference type="EC" id="7.5.2.13"/>
    </reaction>
    <physiologicalReaction direction="left-to-right" evidence="14">
        <dbReference type="Rhea" id="RHEA:29900"/>
    </physiologicalReaction>
</comment>
<comment type="catalytic activity">
    <reaction evidence="13">
        <text>tungstate(in) + ATP + H2O = tungstate(out) + ADP + phosphate + H(+)</text>
        <dbReference type="Rhea" id="RHEA:35027"/>
        <dbReference type="ChEBI" id="CHEBI:15377"/>
        <dbReference type="ChEBI" id="CHEBI:15378"/>
        <dbReference type="ChEBI" id="CHEBI:30616"/>
        <dbReference type="ChEBI" id="CHEBI:43474"/>
        <dbReference type="ChEBI" id="CHEBI:46502"/>
        <dbReference type="ChEBI" id="CHEBI:456216"/>
        <dbReference type="EC" id="7.3.2.6"/>
    </reaction>
</comment>
<reference evidence="22" key="3">
    <citation type="submission" date="2021-03" db="EMBL/GenBank/DDBJ databases">
        <title>Genomic Encyclopedia of Type Strains, Phase IV (KMG-IV): sequencing the most valuable type-strain genomes for metagenomic binning, comparative biology and taxonomic classification.</title>
        <authorList>
            <person name="Goeker M."/>
        </authorList>
    </citation>
    <scope>NUCLEOTIDE SEQUENCE</scope>
    <source>
        <strain evidence="22">DSM 22443</strain>
    </source>
</reference>
<evidence type="ECO:0000256" key="6">
    <source>
        <dbReference type="ARBA" id="ARBA00022840"/>
    </source>
</evidence>
<feature type="domain" description="ABC transporter" evidence="20">
    <location>
        <begin position="4"/>
        <end position="234"/>
    </location>
</feature>
<evidence type="ECO:0000313" key="21">
    <source>
        <dbReference type="EMBL" id="GGM65356.1"/>
    </source>
</evidence>
<dbReference type="Pfam" id="PF08402">
    <property type="entry name" value="TOBE_2"/>
    <property type="match status" value="1"/>
</dbReference>
<dbReference type="Gene3D" id="3.40.50.300">
    <property type="entry name" value="P-loop containing nucleotide triphosphate hydrolases"/>
    <property type="match status" value="1"/>
</dbReference>
<evidence type="ECO:0000256" key="12">
    <source>
        <dbReference type="ARBA" id="ARBA00041133"/>
    </source>
</evidence>
<reference evidence="21" key="2">
    <citation type="submission" date="2020-09" db="EMBL/GenBank/DDBJ databases">
        <authorList>
            <person name="Sun Q."/>
            <person name="Ohkuma M."/>
        </authorList>
    </citation>
    <scope>NUCLEOTIDE SEQUENCE</scope>
    <source>
        <strain evidence="21">JCM 16108</strain>
    </source>
</reference>
<evidence type="ECO:0000313" key="22">
    <source>
        <dbReference type="EMBL" id="MBP1953424.1"/>
    </source>
</evidence>
<dbReference type="InterPro" id="IPR013611">
    <property type="entry name" value="Transp-assoc_OB_typ2"/>
</dbReference>
<dbReference type="GO" id="GO:0016887">
    <property type="term" value="F:ATP hydrolysis activity"/>
    <property type="evidence" value="ECO:0007669"/>
    <property type="project" value="InterPro"/>
</dbReference>
<dbReference type="AlphaFoldDB" id="A0A830FMR8"/>
<dbReference type="InterPro" id="IPR003439">
    <property type="entry name" value="ABC_transporter-like_ATP-bd"/>
</dbReference>
<dbReference type="Gene3D" id="2.40.50.100">
    <property type="match status" value="1"/>
</dbReference>
<sequence>MASVTLSDLRKEYGDLTAVDGLSLDVDDGELLCLLGPSGCGKSTTLRMLGGLETPTDGDVHIGGDAVTDQPPYERNTSMVFQSWALFPHKSVLENVAFGLKMDGVGEDERHERAREMLDVVEMSGFADHDPTDLSGGQKQRVALARSLAIEPDVLLLDEPLSNLDKRLREQMQLELRNIHDEVETTFVHVTHDQNEAFTLADRIGIMNDGQIEQVGAPREVYDDPVSLFIEEFLGDTNLVDATVTETTETGVVADTALGTEAAIPTGDAAVAAGDELTVSFRPEELDVERADGGASDGGASITGEITDVLYRGSSVRFYVESAGEHVFFEQSVGADTDFAVGDTVAVSWDPDDLLAFAADGDRVGGGGS</sequence>
<organism evidence="21 23">
    <name type="scientific">Halarchaeum rubridurum</name>
    <dbReference type="NCBI Taxonomy" id="489911"/>
    <lineage>
        <taxon>Archaea</taxon>
        <taxon>Methanobacteriati</taxon>
        <taxon>Methanobacteriota</taxon>
        <taxon>Stenosarchaea group</taxon>
        <taxon>Halobacteria</taxon>
        <taxon>Halobacteriales</taxon>
        <taxon>Halobacteriaceae</taxon>
    </lineage>
</organism>
<dbReference type="InterPro" id="IPR003593">
    <property type="entry name" value="AAA+_ATPase"/>
</dbReference>
<dbReference type="GO" id="GO:0005524">
    <property type="term" value="F:ATP binding"/>
    <property type="evidence" value="ECO:0007669"/>
    <property type="project" value="UniProtKB-KW"/>
</dbReference>
<dbReference type="SMART" id="SM00382">
    <property type="entry name" value="AAA"/>
    <property type="match status" value="1"/>
</dbReference>
<dbReference type="EC" id="7.5.2.13" evidence="19"/>
<comment type="similarity">
    <text evidence="17">Belongs to the ABC transporter superfamily. Carbohydrate uptake transporter-1 (CUT1) (TC 3.A.1.1) family.</text>
</comment>
<dbReference type="GO" id="GO:1901238">
    <property type="term" value="F:ABC-type tungstate transporter activity"/>
    <property type="evidence" value="ECO:0007669"/>
    <property type="project" value="UniProtKB-EC"/>
</dbReference>
<comment type="similarity">
    <text evidence="9">Belongs to the ABC transporter superfamily. Sulfate/tungstate importer (TC 3.A.1.6) family.</text>
</comment>
<protein>
    <recommendedName>
        <fullName evidence="12">Molybdate/tungstate import ATP-binding protein WtpC</fullName>
        <ecNumber evidence="11">7.3.2.6</ecNumber>
        <ecNumber evidence="19">7.5.2.13</ecNumber>
    </recommendedName>
</protein>
<keyword evidence="8" id="KW-0472">Membrane</keyword>
<evidence type="ECO:0000256" key="3">
    <source>
        <dbReference type="ARBA" id="ARBA00022475"/>
    </source>
</evidence>
<evidence type="ECO:0000256" key="16">
    <source>
        <dbReference type="ARBA" id="ARBA00053454"/>
    </source>
</evidence>
<dbReference type="InterPro" id="IPR012340">
    <property type="entry name" value="NA-bd_OB-fold"/>
</dbReference>
<keyword evidence="6 22" id="KW-0067">ATP-binding</keyword>